<dbReference type="EMBL" id="JAOSKY010000004">
    <property type="protein sequence ID" value="MCU7248017.1"/>
    <property type="molecule type" value="Genomic_DNA"/>
</dbReference>
<keyword evidence="5 8" id="KW-0564">Palmitate</keyword>
<keyword evidence="4 8" id="KW-0472">Membrane</keyword>
<organism evidence="9 10">
    <name type="scientific">Pseudomonas koreensis</name>
    <dbReference type="NCBI Taxonomy" id="198620"/>
    <lineage>
        <taxon>Bacteria</taxon>
        <taxon>Pseudomonadati</taxon>
        <taxon>Pseudomonadota</taxon>
        <taxon>Gammaproteobacteria</taxon>
        <taxon>Pseudomonadales</taxon>
        <taxon>Pseudomonadaceae</taxon>
        <taxon>Pseudomonas</taxon>
    </lineage>
</organism>
<dbReference type="SUPFAM" id="SSF56954">
    <property type="entry name" value="Outer membrane efflux proteins (OEP)"/>
    <property type="match status" value="1"/>
</dbReference>
<evidence type="ECO:0000256" key="1">
    <source>
        <dbReference type="ARBA" id="ARBA00007613"/>
    </source>
</evidence>
<proteinExistence type="inferred from homology"/>
<evidence type="ECO:0000256" key="5">
    <source>
        <dbReference type="ARBA" id="ARBA00023139"/>
    </source>
</evidence>
<feature type="signal peptide" evidence="8">
    <location>
        <begin position="1"/>
        <end position="27"/>
    </location>
</feature>
<keyword evidence="6" id="KW-0998">Cell outer membrane</keyword>
<dbReference type="NCBIfam" id="TIGR01845">
    <property type="entry name" value="outer_NodT"/>
    <property type="match status" value="1"/>
</dbReference>
<keyword evidence="2 8" id="KW-1134">Transmembrane beta strand</keyword>
<keyword evidence="8" id="KW-0732">Signal</keyword>
<dbReference type="InterPro" id="IPR003423">
    <property type="entry name" value="OMP_efflux"/>
</dbReference>
<feature type="chain" id="PRO_5041021255" evidence="8">
    <location>
        <begin position="28"/>
        <end position="499"/>
    </location>
</feature>
<keyword evidence="10" id="KW-1185">Reference proteome</keyword>
<dbReference type="Proteomes" id="UP001139955">
    <property type="component" value="Unassembled WGS sequence"/>
</dbReference>
<evidence type="ECO:0000256" key="3">
    <source>
        <dbReference type="ARBA" id="ARBA00022692"/>
    </source>
</evidence>
<comment type="subcellular location">
    <subcellularLocation>
        <location evidence="8">Cell outer membrane</location>
        <topology evidence="8">Lipid-anchor</topology>
    </subcellularLocation>
</comment>
<evidence type="ECO:0000256" key="8">
    <source>
        <dbReference type="RuleBase" id="RU362097"/>
    </source>
</evidence>
<evidence type="ECO:0000313" key="10">
    <source>
        <dbReference type="Proteomes" id="UP001139955"/>
    </source>
</evidence>
<gene>
    <name evidence="9" type="ORF">OC940_09420</name>
</gene>
<protein>
    <submittedName>
        <fullName evidence="9">Efflux transporter outer membrane subunit</fullName>
    </submittedName>
</protein>
<keyword evidence="3 8" id="KW-0812">Transmembrane</keyword>
<dbReference type="RefSeq" id="WP_301621709.1">
    <property type="nucleotide sequence ID" value="NZ_JAOSKY010000004.1"/>
</dbReference>
<sequence length="499" mass="53467">MKSSTRFISRSALPTKITLLAALVLLSACTVGPDFQRPDIASKSQHYDRQAEQQLATETTPGNQHIDLGKRLNGDWWSAFRSPKLDQVVRRAIDGNLELVAADATIRQAASSVAAAEGALYPQVDFGAQAGRQRTHNGPQPTANNFYAIGPRVAFDLDVFGGNKRLVEEQQALTQLQTHRYEAAYLTLTGDVASQALLLASANAQIKAVETLLANDTKNLDLVRMAQQHGTTTQIDVSLAETRLAQDRTLLPPLAQQRDAARHALSILAGKGPADWIAPDFSLDEFNLPSNIAVSLPSEMAHTRPDVLQAESELHIASAAVGVATANLYPHVELSASLAQAASGNGGAALWGFAAGLTAPIFNGGTLKAERQAAVDGYNASLARYQQTLIQSFGQVADTLQAISHGAEQNLAQDDALRAAETSLRLNQQAYAQGENSILQVLEAERAYEQALLGQIQVKTARYLDTVRLFVALGGNSVDAFEQKMAAREASTSTDQQPL</sequence>
<dbReference type="PANTHER" id="PTHR30203">
    <property type="entry name" value="OUTER MEMBRANE CATION EFFLUX PROTEIN"/>
    <property type="match status" value="1"/>
</dbReference>
<evidence type="ECO:0000256" key="4">
    <source>
        <dbReference type="ARBA" id="ARBA00023136"/>
    </source>
</evidence>
<dbReference type="Gene3D" id="2.20.200.10">
    <property type="entry name" value="Outer membrane efflux proteins (OEP)"/>
    <property type="match status" value="1"/>
</dbReference>
<dbReference type="PROSITE" id="PS51257">
    <property type="entry name" value="PROKAR_LIPOPROTEIN"/>
    <property type="match status" value="1"/>
</dbReference>
<comment type="similarity">
    <text evidence="1 8">Belongs to the outer membrane factor (OMF) (TC 1.B.17) family.</text>
</comment>
<dbReference type="AlphaFoldDB" id="A0A9X2XFK7"/>
<evidence type="ECO:0000256" key="6">
    <source>
        <dbReference type="ARBA" id="ARBA00023237"/>
    </source>
</evidence>
<dbReference type="InterPro" id="IPR010131">
    <property type="entry name" value="MdtP/NodT-like"/>
</dbReference>
<dbReference type="Gene3D" id="1.20.1600.10">
    <property type="entry name" value="Outer membrane efflux proteins (OEP)"/>
    <property type="match status" value="1"/>
</dbReference>
<reference evidence="9" key="1">
    <citation type="submission" date="2022-09" db="EMBL/GenBank/DDBJ databases">
        <authorList>
            <person name="Cesa-Luna C."/>
            <person name="Girard L."/>
            <person name="Lood C."/>
            <person name="Hofte M."/>
            <person name="De Mot R."/>
        </authorList>
    </citation>
    <scope>NUCLEOTIDE SEQUENCE</scope>
    <source>
        <strain evidence="9">B1M3-32</strain>
    </source>
</reference>
<evidence type="ECO:0000313" key="9">
    <source>
        <dbReference type="EMBL" id="MCU7248017.1"/>
    </source>
</evidence>
<dbReference type="PANTHER" id="PTHR30203:SF33">
    <property type="entry name" value="BLR4455 PROTEIN"/>
    <property type="match status" value="1"/>
</dbReference>
<comment type="caution">
    <text evidence="9">The sequence shown here is derived from an EMBL/GenBank/DDBJ whole genome shotgun (WGS) entry which is preliminary data.</text>
</comment>
<evidence type="ECO:0000256" key="7">
    <source>
        <dbReference type="ARBA" id="ARBA00023288"/>
    </source>
</evidence>
<accession>A0A9X2XFK7</accession>
<dbReference type="GO" id="GO:0009279">
    <property type="term" value="C:cell outer membrane"/>
    <property type="evidence" value="ECO:0007669"/>
    <property type="project" value="UniProtKB-SubCell"/>
</dbReference>
<keyword evidence="7 8" id="KW-0449">Lipoprotein</keyword>
<reference evidence="9" key="2">
    <citation type="journal article" date="2023" name="mSystems">
        <title>Charting the Lipopeptidome of Nonpathogenic Pseudomonas.</title>
        <authorList>
            <person name="Cesa-Luna C."/>
            <person name="Geudens N."/>
            <person name="Girard L."/>
            <person name="De Roo V."/>
            <person name="Maklad H.R."/>
            <person name="Martins J.C."/>
            <person name="Hofte M."/>
            <person name="De Mot R."/>
        </authorList>
    </citation>
    <scope>NUCLEOTIDE SEQUENCE</scope>
    <source>
        <strain evidence="9">B1M3-32</strain>
    </source>
</reference>
<name>A0A9X2XFK7_9PSED</name>
<dbReference type="GO" id="GO:0015562">
    <property type="term" value="F:efflux transmembrane transporter activity"/>
    <property type="evidence" value="ECO:0007669"/>
    <property type="project" value="InterPro"/>
</dbReference>
<evidence type="ECO:0000256" key="2">
    <source>
        <dbReference type="ARBA" id="ARBA00022452"/>
    </source>
</evidence>
<dbReference type="Pfam" id="PF02321">
    <property type="entry name" value="OEP"/>
    <property type="match status" value="2"/>
</dbReference>